<dbReference type="CDD" id="cd08423">
    <property type="entry name" value="PBP2_LTTR_like_6"/>
    <property type="match status" value="1"/>
</dbReference>
<dbReference type="Proteomes" id="UP001595823">
    <property type="component" value="Unassembled WGS sequence"/>
</dbReference>
<evidence type="ECO:0000313" key="6">
    <source>
        <dbReference type="EMBL" id="MFC4337508.1"/>
    </source>
</evidence>
<dbReference type="InterPro" id="IPR036390">
    <property type="entry name" value="WH_DNA-bd_sf"/>
</dbReference>
<dbReference type="InterPro" id="IPR005119">
    <property type="entry name" value="LysR_subst-bd"/>
</dbReference>
<dbReference type="Pfam" id="PF00126">
    <property type="entry name" value="HTH_1"/>
    <property type="match status" value="1"/>
</dbReference>
<organism evidence="6 7">
    <name type="scientific">Salininema proteolyticum</name>
    <dbReference type="NCBI Taxonomy" id="1607685"/>
    <lineage>
        <taxon>Bacteria</taxon>
        <taxon>Bacillati</taxon>
        <taxon>Actinomycetota</taxon>
        <taxon>Actinomycetes</taxon>
        <taxon>Glycomycetales</taxon>
        <taxon>Glycomycetaceae</taxon>
        <taxon>Salininema</taxon>
    </lineage>
</organism>
<name>A0ABV8U4A4_9ACTN</name>
<dbReference type="SUPFAM" id="SSF53850">
    <property type="entry name" value="Periplasmic binding protein-like II"/>
    <property type="match status" value="1"/>
</dbReference>
<keyword evidence="7" id="KW-1185">Reference proteome</keyword>
<comment type="similarity">
    <text evidence="1">Belongs to the LysR transcriptional regulatory family.</text>
</comment>
<evidence type="ECO:0000256" key="1">
    <source>
        <dbReference type="ARBA" id="ARBA00009437"/>
    </source>
</evidence>
<dbReference type="PROSITE" id="PS50931">
    <property type="entry name" value="HTH_LYSR"/>
    <property type="match status" value="1"/>
</dbReference>
<gene>
    <name evidence="6" type="ORF">ACFPET_20130</name>
</gene>
<accession>A0ABV8U4A4</accession>
<dbReference type="EMBL" id="JBHSDK010000034">
    <property type="protein sequence ID" value="MFC4337508.1"/>
    <property type="molecule type" value="Genomic_DNA"/>
</dbReference>
<evidence type="ECO:0000313" key="7">
    <source>
        <dbReference type="Proteomes" id="UP001595823"/>
    </source>
</evidence>
<dbReference type="SUPFAM" id="SSF46785">
    <property type="entry name" value="Winged helix' DNA-binding domain"/>
    <property type="match status" value="1"/>
</dbReference>
<evidence type="ECO:0000256" key="2">
    <source>
        <dbReference type="ARBA" id="ARBA00023015"/>
    </source>
</evidence>
<feature type="domain" description="HTH lysR-type" evidence="5">
    <location>
        <begin position="2"/>
        <end position="59"/>
    </location>
</feature>
<dbReference type="RefSeq" id="WP_380624565.1">
    <property type="nucleotide sequence ID" value="NZ_JBHSDK010000034.1"/>
</dbReference>
<protein>
    <submittedName>
        <fullName evidence="6">LysR family transcriptional regulator</fullName>
    </submittedName>
</protein>
<keyword evidence="3" id="KW-0238">DNA-binding</keyword>
<dbReference type="Gene3D" id="3.40.190.10">
    <property type="entry name" value="Periplasmic binding protein-like II"/>
    <property type="match status" value="2"/>
</dbReference>
<reference evidence="7" key="1">
    <citation type="journal article" date="2019" name="Int. J. Syst. Evol. Microbiol.">
        <title>The Global Catalogue of Microorganisms (GCM) 10K type strain sequencing project: providing services to taxonomists for standard genome sequencing and annotation.</title>
        <authorList>
            <consortium name="The Broad Institute Genomics Platform"/>
            <consortium name="The Broad Institute Genome Sequencing Center for Infectious Disease"/>
            <person name="Wu L."/>
            <person name="Ma J."/>
        </authorList>
    </citation>
    <scope>NUCLEOTIDE SEQUENCE [LARGE SCALE GENOMIC DNA]</scope>
    <source>
        <strain evidence="7">IBRC-M 10908</strain>
    </source>
</reference>
<sequence length="321" mass="34737">MIDLRRLHVLREVAHHGTVSAAAKALHMSASAASQQIRLLSKDLGVSLLEPSGRRIRLTPAAQVLIAHVDAIEAMWRLAEAEIQATAGEPSGLLRLCGFPTAIATLLAPLVERAKTEYPSLELRLREAEAPESFDLLFAGKADIAVVESTPDNPPPEDIRFDSQVIFHDPFDLVVPSAHRLANTNAVDLRAVEREPWVIGVPGSAHRRHVLTACANAGFRPTLYGEAREWSVIATMISSGLGVGLIPRLIDLPPHLELVRVPIAGPYTPLRHFLAVTLRGARERPAVAAVLSMLDTLVGEAEVIGPEERTMDRSTGLPEST</sequence>
<keyword evidence="2" id="KW-0805">Transcription regulation</keyword>
<dbReference type="PANTHER" id="PTHR30346:SF29">
    <property type="entry name" value="LYSR SUBSTRATE-BINDING"/>
    <property type="match status" value="1"/>
</dbReference>
<proteinExistence type="inferred from homology"/>
<comment type="caution">
    <text evidence="6">The sequence shown here is derived from an EMBL/GenBank/DDBJ whole genome shotgun (WGS) entry which is preliminary data.</text>
</comment>
<keyword evidence="4" id="KW-0804">Transcription</keyword>
<evidence type="ECO:0000256" key="3">
    <source>
        <dbReference type="ARBA" id="ARBA00023125"/>
    </source>
</evidence>
<dbReference type="InterPro" id="IPR036388">
    <property type="entry name" value="WH-like_DNA-bd_sf"/>
</dbReference>
<dbReference type="PANTHER" id="PTHR30346">
    <property type="entry name" value="TRANSCRIPTIONAL DUAL REGULATOR HCAR-RELATED"/>
    <property type="match status" value="1"/>
</dbReference>
<dbReference type="InterPro" id="IPR000847">
    <property type="entry name" value="LysR_HTH_N"/>
</dbReference>
<evidence type="ECO:0000256" key="4">
    <source>
        <dbReference type="ARBA" id="ARBA00023163"/>
    </source>
</evidence>
<dbReference type="Gene3D" id="1.10.10.10">
    <property type="entry name" value="Winged helix-like DNA-binding domain superfamily/Winged helix DNA-binding domain"/>
    <property type="match status" value="1"/>
</dbReference>
<evidence type="ECO:0000259" key="5">
    <source>
        <dbReference type="PROSITE" id="PS50931"/>
    </source>
</evidence>
<dbReference type="Pfam" id="PF03466">
    <property type="entry name" value="LysR_substrate"/>
    <property type="match status" value="1"/>
</dbReference>